<comment type="caution">
    <text evidence="1">The sequence shown here is derived from an EMBL/GenBank/DDBJ whole genome shotgun (WGS) entry which is preliminary data.</text>
</comment>
<proteinExistence type="predicted"/>
<evidence type="ECO:0000313" key="2">
    <source>
        <dbReference type="Proteomes" id="UP000790377"/>
    </source>
</evidence>
<reference evidence="1" key="1">
    <citation type="journal article" date="2021" name="New Phytol.">
        <title>Evolutionary innovations through gain and loss of genes in the ectomycorrhizal Boletales.</title>
        <authorList>
            <person name="Wu G."/>
            <person name="Miyauchi S."/>
            <person name="Morin E."/>
            <person name="Kuo A."/>
            <person name="Drula E."/>
            <person name="Varga T."/>
            <person name="Kohler A."/>
            <person name="Feng B."/>
            <person name="Cao Y."/>
            <person name="Lipzen A."/>
            <person name="Daum C."/>
            <person name="Hundley H."/>
            <person name="Pangilinan J."/>
            <person name="Johnson J."/>
            <person name="Barry K."/>
            <person name="LaButti K."/>
            <person name="Ng V."/>
            <person name="Ahrendt S."/>
            <person name="Min B."/>
            <person name="Choi I.G."/>
            <person name="Park H."/>
            <person name="Plett J.M."/>
            <person name="Magnuson J."/>
            <person name="Spatafora J.W."/>
            <person name="Nagy L.G."/>
            <person name="Henrissat B."/>
            <person name="Grigoriev I.V."/>
            <person name="Yang Z.L."/>
            <person name="Xu J."/>
            <person name="Martin F.M."/>
        </authorList>
    </citation>
    <scope>NUCLEOTIDE SEQUENCE</scope>
    <source>
        <strain evidence="1">ATCC 28755</strain>
    </source>
</reference>
<evidence type="ECO:0000313" key="1">
    <source>
        <dbReference type="EMBL" id="KAH7903884.1"/>
    </source>
</evidence>
<keyword evidence="2" id="KW-1185">Reference proteome</keyword>
<protein>
    <submittedName>
        <fullName evidence="1">Uncharacterized protein</fullName>
    </submittedName>
</protein>
<name>A0ACB7ZSR1_9AGAM</name>
<organism evidence="1 2">
    <name type="scientific">Hygrophoropsis aurantiaca</name>
    <dbReference type="NCBI Taxonomy" id="72124"/>
    <lineage>
        <taxon>Eukaryota</taxon>
        <taxon>Fungi</taxon>
        <taxon>Dikarya</taxon>
        <taxon>Basidiomycota</taxon>
        <taxon>Agaricomycotina</taxon>
        <taxon>Agaricomycetes</taxon>
        <taxon>Agaricomycetidae</taxon>
        <taxon>Boletales</taxon>
        <taxon>Coniophorineae</taxon>
        <taxon>Hygrophoropsidaceae</taxon>
        <taxon>Hygrophoropsis</taxon>
    </lineage>
</organism>
<dbReference type="Proteomes" id="UP000790377">
    <property type="component" value="Unassembled WGS sequence"/>
</dbReference>
<gene>
    <name evidence="1" type="ORF">BJ138DRAFT_1188737</name>
</gene>
<dbReference type="EMBL" id="MU268710">
    <property type="protein sequence ID" value="KAH7903884.1"/>
    <property type="molecule type" value="Genomic_DNA"/>
</dbReference>
<accession>A0ACB7ZSR1</accession>
<sequence>MDAHRCPSFTRDLKLFLNSRLTTPLTRATLGDAEIPFGSLDVYHSFKFGLETLGNDIDANLEEQDMFLLNNWASKYSYQTLW</sequence>